<dbReference type="InterPro" id="IPR006119">
    <property type="entry name" value="Resolv_N"/>
</dbReference>
<gene>
    <name evidence="2" type="ORF">IAA54_09870</name>
</gene>
<dbReference type="SMART" id="SM00857">
    <property type="entry name" value="Resolvase"/>
    <property type="match status" value="1"/>
</dbReference>
<comment type="caution">
    <text evidence="2">The sequence shown here is derived from an EMBL/GenBank/DDBJ whole genome shotgun (WGS) entry which is preliminary data.</text>
</comment>
<dbReference type="PROSITE" id="PS51736">
    <property type="entry name" value="RECOMBINASES_3"/>
    <property type="match status" value="1"/>
</dbReference>
<dbReference type="PANTHER" id="PTHR30461:SF23">
    <property type="entry name" value="DNA RECOMBINASE-RELATED"/>
    <property type="match status" value="1"/>
</dbReference>
<proteinExistence type="predicted"/>
<dbReference type="Pfam" id="PF00239">
    <property type="entry name" value="Resolvase"/>
    <property type="match status" value="1"/>
</dbReference>
<name>A0A9D1DSB9_9FIRM</name>
<dbReference type="InterPro" id="IPR050639">
    <property type="entry name" value="SSR_resolvase"/>
</dbReference>
<dbReference type="EMBL" id="DVHF01000121">
    <property type="protein sequence ID" value="HIR57964.1"/>
    <property type="molecule type" value="Genomic_DNA"/>
</dbReference>
<dbReference type="PANTHER" id="PTHR30461">
    <property type="entry name" value="DNA-INVERTASE FROM LAMBDOID PROPHAGE"/>
    <property type="match status" value="1"/>
</dbReference>
<reference evidence="2" key="2">
    <citation type="journal article" date="2021" name="PeerJ">
        <title>Extensive microbial diversity within the chicken gut microbiome revealed by metagenomics and culture.</title>
        <authorList>
            <person name="Gilroy R."/>
            <person name="Ravi A."/>
            <person name="Getino M."/>
            <person name="Pursley I."/>
            <person name="Horton D.L."/>
            <person name="Alikhan N.F."/>
            <person name="Baker D."/>
            <person name="Gharbi K."/>
            <person name="Hall N."/>
            <person name="Watson M."/>
            <person name="Adriaenssens E.M."/>
            <person name="Foster-Nyarko E."/>
            <person name="Jarju S."/>
            <person name="Secka A."/>
            <person name="Antonio M."/>
            <person name="Oren A."/>
            <person name="Chaudhuri R.R."/>
            <person name="La Ragione R."/>
            <person name="Hildebrand F."/>
            <person name="Pallen M.J."/>
        </authorList>
    </citation>
    <scope>NUCLEOTIDE SEQUENCE</scope>
    <source>
        <strain evidence="2">ChiSjej1B19-7085</strain>
    </source>
</reference>
<dbReference type="GO" id="GO:0000150">
    <property type="term" value="F:DNA strand exchange activity"/>
    <property type="evidence" value="ECO:0007669"/>
    <property type="project" value="InterPro"/>
</dbReference>
<dbReference type="InterPro" id="IPR036162">
    <property type="entry name" value="Resolvase-like_N_sf"/>
</dbReference>
<evidence type="ECO:0000259" key="1">
    <source>
        <dbReference type="PROSITE" id="PS51736"/>
    </source>
</evidence>
<dbReference type="AlphaFoldDB" id="A0A9D1DSB9"/>
<dbReference type="SUPFAM" id="SSF53041">
    <property type="entry name" value="Resolvase-like"/>
    <property type="match status" value="1"/>
</dbReference>
<dbReference type="Gene3D" id="3.40.50.1390">
    <property type="entry name" value="Resolvase, N-terminal catalytic domain"/>
    <property type="match status" value="1"/>
</dbReference>
<dbReference type="CDD" id="cd00338">
    <property type="entry name" value="Ser_Recombinase"/>
    <property type="match status" value="1"/>
</dbReference>
<dbReference type="GO" id="GO:0003677">
    <property type="term" value="F:DNA binding"/>
    <property type="evidence" value="ECO:0007669"/>
    <property type="project" value="InterPro"/>
</dbReference>
<reference evidence="2" key="1">
    <citation type="submission" date="2020-10" db="EMBL/GenBank/DDBJ databases">
        <authorList>
            <person name="Gilroy R."/>
        </authorList>
    </citation>
    <scope>NUCLEOTIDE SEQUENCE</scope>
    <source>
        <strain evidence="2">ChiSjej1B19-7085</strain>
    </source>
</reference>
<protein>
    <submittedName>
        <fullName evidence="2">Recombinase family protein</fullName>
    </submittedName>
</protein>
<accession>A0A9D1DSB9</accession>
<organism evidence="2 3">
    <name type="scientific">Candidatus Gallacutalibacter pullicola</name>
    <dbReference type="NCBI Taxonomy" id="2840830"/>
    <lineage>
        <taxon>Bacteria</taxon>
        <taxon>Bacillati</taxon>
        <taxon>Bacillota</taxon>
        <taxon>Clostridia</taxon>
        <taxon>Eubacteriales</taxon>
        <taxon>Candidatus Gallacutalibacter</taxon>
    </lineage>
</organism>
<feature type="domain" description="Resolvase/invertase-type recombinase catalytic" evidence="1">
    <location>
        <begin position="6"/>
        <end position="118"/>
    </location>
</feature>
<dbReference type="Proteomes" id="UP000886785">
    <property type="component" value="Unassembled WGS sequence"/>
</dbReference>
<evidence type="ECO:0000313" key="3">
    <source>
        <dbReference type="Proteomes" id="UP000886785"/>
    </source>
</evidence>
<evidence type="ECO:0000313" key="2">
    <source>
        <dbReference type="EMBL" id="HIR57964.1"/>
    </source>
</evidence>
<sequence>METPVRIAIYTRVDTADQADIAFNFQERLLEAYAKKQGYEVVVSIRDIGNGLSCDRLGLNALLEISPHQVQGVLVKNVDRIGRDLIQVKNWIEQFETPGRKVLSMDDSMTFIRAIQRS</sequence>